<proteinExistence type="predicted"/>
<evidence type="ECO:0000313" key="1">
    <source>
        <dbReference type="EMBL" id="GAG11190.1"/>
    </source>
</evidence>
<protein>
    <recommendedName>
        <fullName evidence="2">DUF4139 domain-containing protein</fullName>
    </recommendedName>
</protein>
<organism evidence="1">
    <name type="scientific">marine sediment metagenome</name>
    <dbReference type="NCBI Taxonomy" id="412755"/>
    <lineage>
        <taxon>unclassified sequences</taxon>
        <taxon>metagenomes</taxon>
        <taxon>ecological metagenomes</taxon>
    </lineage>
</organism>
<feature type="non-terminal residue" evidence="1">
    <location>
        <position position="189"/>
    </location>
</feature>
<sequence>MKRIILALLIIAAITSIAQAKVDLVTLPKRDMVQLTIYNSADMTLVRESRNLTLKQGKNKLQFSWANTLIDPTSLEMLPRANADKIDIADLTYPPRVRNLGLWNIKSSVAGKVPVEITYLTSGLSWRAFYMGTLTEDEEAMRLQGYVRVTNNSGEDYENARTRLIVGKVHILDQIAELARRQYPYGRPG</sequence>
<dbReference type="EMBL" id="BARS01026045">
    <property type="protein sequence ID" value="GAG11190.1"/>
    <property type="molecule type" value="Genomic_DNA"/>
</dbReference>
<accession>X0UZD7</accession>
<reference evidence="1" key="1">
    <citation type="journal article" date="2014" name="Front. Microbiol.">
        <title>High frequency of phylogenetically diverse reductive dehalogenase-homologous genes in deep subseafloor sedimentary metagenomes.</title>
        <authorList>
            <person name="Kawai M."/>
            <person name="Futagami T."/>
            <person name="Toyoda A."/>
            <person name="Takaki Y."/>
            <person name="Nishi S."/>
            <person name="Hori S."/>
            <person name="Arai W."/>
            <person name="Tsubouchi T."/>
            <person name="Morono Y."/>
            <person name="Uchiyama I."/>
            <person name="Ito T."/>
            <person name="Fujiyama A."/>
            <person name="Inagaki F."/>
            <person name="Takami H."/>
        </authorList>
    </citation>
    <scope>NUCLEOTIDE SEQUENCE</scope>
    <source>
        <strain evidence="1">Expedition CK06-06</strain>
    </source>
</reference>
<dbReference type="PANTHER" id="PTHR38075">
    <property type="entry name" value="DUF4139 DOMAIN-CONTAINING PROTEIN"/>
    <property type="match status" value="1"/>
</dbReference>
<dbReference type="PANTHER" id="PTHR38075:SF1">
    <property type="entry name" value="DUF4139 DOMAIN-CONTAINING PROTEIN"/>
    <property type="match status" value="1"/>
</dbReference>
<comment type="caution">
    <text evidence="1">The sequence shown here is derived from an EMBL/GenBank/DDBJ whole genome shotgun (WGS) entry which is preliminary data.</text>
</comment>
<evidence type="ECO:0008006" key="2">
    <source>
        <dbReference type="Google" id="ProtNLM"/>
    </source>
</evidence>
<dbReference type="AlphaFoldDB" id="X0UZD7"/>
<gene>
    <name evidence="1" type="ORF">S01H1_41095</name>
</gene>
<name>X0UZD7_9ZZZZ</name>